<feature type="region of interest" description="Disordered" evidence="2">
    <location>
        <begin position="1"/>
        <end position="141"/>
    </location>
</feature>
<name>A0A8H6HTV0_9AGAR</name>
<feature type="region of interest" description="Disordered" evidence="2">
    <location>
        <begin position="208"/>
        <end position="253"/>
    </location>
</feature>
<evidence type="ECO:0000259" key="3">
    <source>
        <dbReference type="Pfam" id="PF24883"/>
    </source>
</evidence>
<dbReference type="Proteomes" id="UP000521943">
    <property type="component" value="Unassembled WGS sequence"/>
</dbReference>
<organism evidence="4 5">
    <name type="scientific">Ephemerocybe angulata</name>
    <dbReference type="NCBI Taxonomy" id="980116"/>
    <lineage>
        <taxon>Eukaryota</taxon>
        <taxon>Fungi</taxon>
        <taxon>Dikarya</taxon>
        <taxon>Basidiomycota</taxon>
        <taxon>Agaricomycotina</taxon>
        <taxon>Agaricomycetes</taxon>
        <taxon>Agaricomycetidae</taxon>
        <taxon>Agaricales</taxon>
        <taxon>Agaricineae</taxon>
        <taxon>Psathyrellaceae</taxon>
        <taxon>Ephemerocybe</taxon>
    </lineage>
</organism>
<protein>
    <recommendedName>
        <fullName evidence="3">Nephrocystin 3-like N-terminal domain-containing protein</fullName>
    </recommendedName>
</protein>
<reference evidence="4 5" key="1">
    <citation type="submission" date="2020-07" db="EMBL/GenBank/DDBJ databases">
        <title>Comparative genomics of pyrophilous fungi reveals a link between fire events and developmental genes.</title>
        <authorList>
            <consortium name="DOE Joint Genome Institute"/>
            <person name="Steindorff A.S."/>
            <person name="Carver A."/>
            <person name="Calhoun S."/>
            <person name="Stillman K."/>
            <person name="Liu H."/>
            <person name="Lipzen A."/>
            <person name="Pangilinan J."/>
            <person name="Labutti K."/>
            <person name="Bruns T.D."/>
            <person name="Grigoriev I.V."/>
        </authorList>
    </citation>
    <scope>NUCLEOTIDE SEQUENCE [LARGE SCALE GENOMIC DNA]</scope>
    <source>
        <strain evidence="4 5">CBS 144469</strain>
    </source>
</reference>
<feature type="compositionally biased region" description="Polar residues" evidence="2">
    <location>
        <begin position="103"/>
        <end position="119"/>
    </location>
</feature>
<feature type="compositionally biased region" description="Polar residues" evidence="2">
    <location>
        <begin position="74"/>
        <end position="88"/>
    </location>
</feature>
<feature type="compositionally biased region" description="Basic residues" evidence="2">
    <location>
        <begin position="1"/>
        <end position="10"/>
    </location>
</feature>
<evidence type="ECO:0000256" key="1">
    <source>
        <dbReference type="ARBA" id="ARBA00022737"/>
    </source>
</evidence>
<keyword evidence="1" id="KW-0677">Repeat</keyword>
<feature type="domain" description="Nephrocystin 3-like N-terminal" evidence="3">
    <location>
        <begin position="379"/>
        <end position="545"/>
    </location>
</feature>
<dbReference type="AlphaFoldDB" id="A0A8H6HTV0"/>
<evidence type="ECO:0000313" key="5">
    <source>
        <dbReference type="Proteomes" id="UP000521943"/>
    </source>
</evidence>
<dbReference type="InterPro" id="IPR056884">
    <property type="entry name" value="NPHP3-like_N"/>
</dbReference>
<gene>
    <name evidence="4" type="ORF">DFP72DRAFT_436419</name>
</gene>
<dbReference type="InterPro" id="IPR027417">
    <property type="entry name" value="P-loop_NTPase"/>
</dbReference>
<dbReference type="EMBL" id="JACGCI010000041">
    <property type="protein sequence ID" value="KAF6753114.1"/>
    <property type="molecule type" value="Genomic_DNA"/>
</dbReference>
<dbReference type="PANTHER" id="PTHR10039">
    <property type="entry name" value="AMELOGENIN"/>
    <property type="match status" value="1"/>
</dbReference>
<dbReference type="OrthoDB" id="3248304at2759"/>
<feature type="compositionally biased region" description="Low complexity" evidence="2">
    <location>
        <begin position="127"/>
        <end position="140"/>
    </location>
</feature>
<comment type="caution">
    <text evidence="4">The sequence shown here is derived from an EMBL/GenBank/DDBJ whole genome shotgun (WGS) entry which is preliminary data.</text>
</comment>
<proteinExistence type="predicted"/>
<accession>A0A8H6HTV0</accession>
<feature type="compositionally biased region" description="Polar residues" evidence="2">
    <location>
        <begin position="14"/>
        <end position="27"/>
    </location>
</feature>
<dbReference type="Pfam" id="PF24883">
    <property type="entry name" value="NPHP3_N"/>
    <property type="match status" value="1"/>
</dbReference>
<sequence length="954" mass="106575">MSSCRPKHQKRTTENAARGQSSSSTLAVPSRKPYDRPRPRSAPNPQGGPAIDIDPGSSRPVHQTRAHGTARGYTGSTLVSRPTSTDSTFLDVPRDKRHDRPRSTPTTSGPYHVPYSSTRAFPEARTGPSSGSLPSSGFPSHYAGHQLASRVVTPLPTPHVRAGMYGSPDPSGWPEPLPHGPDIFTPIPGHSTSPLHFYQLSDLSLPGPSQYHVQSSSSAPAPPPLVISDGEPYYDPRNSHRSAPFPQHPSHLLHYMSTSNGDPSIPHQYRHAQHLQQAPSDYLYHNQPSVAYHPRSVTRADHTSRPFPQQTPSFFPHSHNFHLENFSYHEAPQRGASTLDWERGWDDLVKLTRPNALYDSDARFDPPRCDEDTRLEVTKEVMNWITDREAPTRLLCMTGAAGAGKSALQQTIAERCLSMGILASAFFFWKTDGTRNSLTGVIPTIAYQLGLKHPALRKLIGNAVAHDPMIFRRSVAARMKALVAEPVKAFMASHADEDARNFPYALLIDGLDECEEECQAELLDVIKAEFLDNHNTPFRIYISSRPEWAIRTALKSSLAGLAYLIPLSDKYDASEDIRRFLRRRLREIGLRSGDPRAQLHGTWPTEEDIEFLVKAASGQFIYAAIVVKYISERPSSPVDRLRVVLTWKPAPGQRAAPFAMLDLLYTNILSTANAAFESIDTNDPDDFLVLLLAYQGGRGSLLAENLDAVDRLLNYPEKMHEVVLSDLRSVVYVTDKKLQHYHKSFEDFFDSKLRAKKLYISSRRMYAFLLTRILDNIEIQGVNGKYLARLIESLASILKSIPLNIQSVEEMASLLLDFTRHGVWATLYHQLLNLGAERSGSGLSLEEGRALLSLGETLGSLVFGTNSWFQPVDPLPVSPGKHELVVALQQWLFSNLSIVHSLHEKHPAWGDHDRILKRSLEANSPRISPYDTTWWNYYLQDLNAMALSLLETKI</sequence>
<evidence type="ECO:0000313" key="4">
    <source>
        <dbReference type="EMBL" id="KAF6753114.1"/>
    </source>
</evidence>
<feature type="compositionally biased region" description="Basic and acidic residues" evidence="2">
    <location>
        <begin position="92"/>
        <end position="102"/>
    </location>
</feature>
<dbReference type="PANTHER" id="PTHR10039:SF14">
    <property type="entry name" value="NACHT DOMAIN-CONTAINING PROTEIN"/>
    <property type="match status" value="1"/>
</dbReference>
<keyword evidence="5" id="KW-1185">Reference proteome</keyword>
<evidence type="ECO:0000256" key="2">
    <source>
        <dbReference type="SAM" id="MobiDB-lite"/>
    </source>
</evidence>
<dbReference type="SUPFAM" id="SSF52540">
    <property type="entry name" value="P-loop containing nucleoside triphosphate hydrolases"/>
    <property type="match status" value="1"/>
</dbReference>